<evidence type="ECO:0000313" key="1">
    <source>
        <dbReference type="EMBL" id="QYC74698.1"/>
    </source>
</evidence>
<gene>
    <name evidence="1" type="ORF">INQ84_01700</name>
</gene>
<name>A0AAQ0ERR8_9CHLA</name>
<evidence type="ECO:0000313" key="2">
    <source>
        <dbReference type="Proteomes" id="UP000825134"/>
    </source>
</evidence>
<protein>
    <submittedName>
        <fullName evidence="1">Uncharacterized protein</fullName>
    </submittedName>
</protein>
<organism evidence="1 2">
    <name type="scientific">Chlamydia suis</name>
    <dbReference type="NCBI Taxonomy" id="83559"/>
    <lineage>
        <taxon>Bacteria</taxon>
        <taxon>Pseudomonadati</taxon>
        <taxon>Chlamydiota</taxon>
        <taxon>Chlamydiia</taxon>
        <taxon>Chlamydiales</taxon>
        <taxon>Chlamydiaceae</taxon>
        <taxon>Chlamydia/Chlamydophila group</taxon>
        <taxon>Chlamydia</taxon>
    </lineage>
</organism>
<reference evidence="1" key="1">
    <citation type="journal article" date="2021" name="Front. Microbiol.">
        <title>Generation of Tetracycline and Rifamycin Resistant Chlamydia Suis Recombinants.</title>
        <authorList>
            <person name="Marti H."/>
            <person name="Bommana S."/>
            <person name="Read T.D."/>
            <person name="Pesch T."/>
            <person name="Prahauser B."/>
            <person name="Dean D."/>
            <person name="Borel N."/>
        </authorList>
    </citation>
    <scope>NUCLEOTIDE SEQUENCE</scope>
    <source>
        <strain evidence="1">208.1</strain>
    </source>
</reference>
<proteinExistence type="predicted"/>
<dbReference type="Proteomes" id="UP000825134">
    <property type="component" value="Chromosome"/>
</dbReference>
<sequence length="174" mass="20228">MLFWMVCSLFLGGLIGGYSRLRYTGKALLLSWKQLLICAVKKRGVLHEMVELYARSLPKIEEEQAFLLRGAEYSLKEFLKAYDEDSLIFYEMERVFTLRLKQSLELLLTSPREEKLLSLMEELLAYENAFAFEARAFDEATENYVSLHKHPVISFAGKLFRFPKISRLSLAEVI</sequence>
<dbReference type="AlphaFoldDB" id="A0AAQ0ERR8"/>
<dbReference type="RefSeq" id="WP_219664813.1">
    <property type="nucleotide sequence ID" value="NZ_CP063064.1"/>
</dbReference>
<dbReference type="EMBL" id="CP063185">
    <property type="protein sequence ID" value="QYC74698.1"/>
    <property type="molecule type" value="Genomic_DNA"/>
</dbReference>
<accession>A0AAQ0ERR8</accession>